<dbReference type="InterPro" id="IPR052058">
    <property type="entry name" value="Alcohol_O-acetyltransferase"/>
</dbReference>
<sequence length="472" mass="50914">MPTQAPQTQLRQAGIVEAFFYSRAKLGVDNCVVVAAKYESRTARVLDKSLLFAAIQEVINENPVLAARLTERAPNGTCGPVWIRLPALDLNNVVSFLDVDSLDLEAHLAKEAKHLFDLEADLPLWRTTVLNDGTLLYSHEHSMGDGQSALAFHLSLLSALEKLPETTSHSGEVVIMDVPLRPAVEDVLSISAPISKILKQVNQAINPFSAWRRNTTWTGNPTGKAYKRGVNIWVIKLPPDDSARLLQLCRKNSATLTGALYALIMHVIAQELYAGPDPKGKFDSVVISVPVSLRPYTDIPSTAICNYASYYQDVYPLPTQSRASKHSHPSPAYFPWKSAASFSATLKREAPKTPATIGVINALLANSRERYSLGLLGKKRGTTVLISNLGAAKPVQRSSAAHRWAITEAIFAQADSTTGAAFKFNVVGAPSGALGISVTSGSDALDVEFAAKCIDAFTQGLKALVDSDGILV</sequence>
<dbReference type="InterPro" id="IPR023213">
    <property type="entry name" value="CAT-like_dom_sf"/>
</dbReference>
<dbReference type="InterPro" id="IPR010828">
    <property type="entry name" value="Atf2/Sli1-like"/>
</dbReference>
<evidence type="ECO:0008006" key="3">
    <source>
        <dbReference type="Google" id="ProtNLM"/>
    </source>
</evidence>
<dbReference type="PANTHER" id="PTHR28037">
    <property type="entry name" value="ALCOHOL O-ACETYLTRANSFERASE 1-RELATED"/>
    <property type="match status" value="1"/>
</dbReference>
<dbReference type="Pfam" id="PF07247">
    <property type="entry name" value="AATase"/>
    <property type="match status" value="1"/>
</dbReference>
<keyword evidence="2" id="KW-1185">Reference proteome</keyword>
<dbReference type="EMBL" id="JAPEVG010000362">
    <property type="protein sequence ID" value="KAJ8463954.1"/>
    <property type="molecule type" value="Genomic_DNA"/>
</dbReference>
<name>A0AAD7TMA2_9APHY</name>
<dbReference type="PANTHER" id="PTHR28037:SF1">
    <property type="entry name" value="ALCOHOL O-ACETYLTRANSFERASE 1-RELATED"/>
    <property type="match status" value="1"/>
</dbReference>
<organism evidence="1 2">
    <name type="scientific">Trametes cubensis</name>
    <dbReference type="NCBI Taxonomy" id="1111947"/>
    <lineage>
        <taxon>Eukaryota</taxon>
        <taxon>Fungi</taxon>
        <taxon>Dikarya</taxon>
        <taxon>Basidiomycota</taxon>
        <taxon>Agaricomycotina</taxon>
        <taxon>Agaricomycetes</taxon>
        <taxon>Polyporales</taxon>
        <taxon>Polyporaceae</taxon>
        <taxon>Trametes</taxon>
    </lineage>
</organism>
<reference evidence="1" key="1">
    <citation type="submission" date="2022-11" db="EMBL/GenBank/DDBJ databases">
        <title>Genome Sequence of Cubamyces cubensis.</title>
        <authorList>
            <person name="Buettner E."/>
        </authorList>
    </citation>
    <scope>NUCLEOTIDE SEQUENCE</scope>
    <source>
        <strain evidence="1">MPL-01</strain>
    </source>
</reference>
<evidence type="ECO:0000313" key="1">
    <source>
        <dbReference type="EMBL" id="KAJ8463954.1"/>
    </source>
</evidence>
<protein>
    <recommendedName>
        <fullName evidence="3">Alcohol acetyltransferase</fullName>
    </recommendedName>
</protein>
<dbReference type="SUPFAM" id="SSF52777">
    <property type="entry name" value="CoA-dependent acyltransferases"/>
    <property type="match status" value="2"/>
</dbReference>
<dbReference type="GO" id="GO:0008080">
    <property type="term" value="F:N-acetyltransferase activity"/>
    <property type="evidence" value="ECO:0007669"/>
    <property type="project" value="TreeGrafter"/>
</dbReference>
<dbReference type="Gene3D" id="3.30.559.10">
    <property type="entry name" value="Chloramphenicol acetyltransferase-like domain"/>
    <property type="match status" value="1"/>
</dbReference>
<proteinExistence type="predicted"/>
<comment type="caution">
    <text evidence="1">The sequence shown here is derived from an EMBL/GenBank/DDBJ whole genome shotgun (WGS) entry which is preliminary data.</text>
</comment>
<dbReference type="AlphaFoldDB" id="A0AAD7TMA2"/>
<dbReference type="Proteomes" id="UP001215151">
    <property type="component" value="Unassembled WGS sequence"/>
</dbReference>
<accession>A0AAD7TMA2</accession>
<gene>
    <name evidence="1" type="ORF">ONZ51_g9916</name>
</gene>
<evidence type="ECO:0000313" key="2">
    <source>
        <dbReference type="Proteomes" id="UP001215151"/>
    </source>
</evidence>